<gene>
    <name evidence="4" type="ORF">ABVT11_17920</name>
</gene>
<organism evidence="4 5">
    <name type="scientific">Uliginosibacterium paludis</name>
    <dbReference type="NCBI Taxonomy" id="1615952"/>
    <lineage>
        <taxon>Bacteria</taxon>
        <taxon>Pseudomonadati</taxon>
        <taxon>Pseudomonadota</taxon>
        <taxon>Betaproteobacteria</taxon>
        <taxon>Rhodocyclales</taxon>
        <taxon>Zoogloeaceae</taxon>
        <taxon>Uliginosibacterium</taxon>
    </lineage>
</organism>
<dbReference type="InterPro" id="IPR036013">
    <property type="entry name" value="Band_7/SPFH_dom_sf"/>
</dbReference>
<dbReference type="Proteomes" id="UP001548590">
    <property type="component" value="Unassembled WGS sequence"/>
</dbReference>
<comment type="caution">
    <text evidence="4">The sequence shown here is derived from an EMBL/GenBank/DDBJ whole genome shotgun (WGS) entry which is preliminary data.</text>
</comment>
<keyword evidence="5" id="KW-1185">Reference proteome</keyword>
<feature type="domain" description="Band 7" evidence="3">
    <location>
        <begin position="8"/>
        <end position="188"/>
    </location>
</feature>
<protein>
    <submittedName>
        <fullName evidence="4">SPFH domain-containing protein</fullName>
    </submittedName>
</protein>
<dbReference type="RefSeq" id="WP_345929767.1">
    <property type="nucleotide sequence ID" value="NZ_JBDIVF010000012.1"/>
</dbReference>
<sequence length="339" mass="37225">MFGIRFIKVGPTDFLLQYKSGQVVREGVGLSFFYYGPTSSLVRVPVGSVDAPFIFEEATADFQNVTVQGQLSYRVSDPRKLAQLMNFTLAPNGRDYSSEDPQKLAQRLINHAQVLTSSSLRVMSLREALGGADRLVGAVRAGMQGAEAITALGIEVLGLSILAIKPTPETARALEAEAREAILRQADEAVFARRNSAVEQERAIRENELNTEIAVENKKRQIKEAQMDAEKSVQQKKRELREAEMATRIALEEQNRNLLAISTANTREEADAKAYGISSMMRALSETDPKVLQALTSARLDAAQLVALSFKELAENAGKIGELNISSELLQGLLERESK</sequence>
<evidence type="ECO:0000313" key="4">
    <source>
        <dbReference type="EMBL" id="MET1491721.1"/>
    </source>
</evidence>
<proteinExistence type="predicted"/>
<dbReference type="SUPFAM" id="SSF117892">
    <property type="entry name" value="Band 7/SPFH domain"/>
    <property type="match status" value="1"/>
</dbReference>
<comment type="subcellular location">
    <subcellularLocation>
        <location evidence="1">Membrane</location>
        <topology evidence="1">Single-pass membrane protein</topology>
    </subcellularLocation>
</comment>
<evidence type="ECO:0000256" key="2">
    <source>
        <dbReference type="SAM" id="Coils"/>
    </source>
</evidence>
<feature type="coiled-coil region" evidence="2">
    <location>
        <begin position="215"/>
        <end position="253"/>
    </location>
</feature>
<evidence type="ECO:0000313" key="5">
    <source>
        <dbReference type="Proteomes" id="UP001548590"/>
    </source>
</evidence>
<keyword evidence="2" id="KW-0175">Coiled coil</keyword>
<dbReference type="Pfam" id="PF01145">
    <property type="entry name" value="Band_7"/>
    <property type="match status" value="1"/>
</dbReference>
<reference evidence="4 5" key="1">
    <citation type="submission" date="2024-07" db="EMBL/GenBank/DDBJ databases">
        <title>Uliginosibacterium paludis KCTC:42655.</title>
        <authorList>
            <person name="Kim M.K."/>
        </authorList>
    </citation>
    <scope>NUCLEOTIDE SEQUENCE [LARGE SCALE GENOMIC DNA]</scope>
    <source>
        <strain evidence="4 5">KCTC 42655</strain>
    </source>
</reference>
<evidence type="ECO:0000259" key="3">
    <source>
        <dbReference type="Pfam" id="PF01145"/>
    </source>
</evidence>
<accession>A0ABV2CUY0</accession>
<dbReference type="EMBL" id="JBEWLZ010000015">
    <property type="protein sequence ID" value="MET1491721.1"/>
    <property type="molecule type" value="Genomic_DNA"/>
</dbReference>
<name>A0ABV2CUY0_9RHOO</name>
<evidence type="ECO:0000256" key="1">
    <source>
        <dbReference type="ARBA" id="ARBA00004167"/>
    </source>
</evidence>
<dbReference type="Gene3D" id="3.30.479.30">
    <property type="entry name" value="Band 7 domain"/>
    <property type="match status" value="1"/>
</dbReference>
<dbReference type="InterPro" id="IPR001107">
    <property type="entry name" value="Band_7"/>
</dbReference>